<dbReference type="STRING" id="418495.SAMN05216215_100526"/>
<evidence type="ECO:0000256" key="1">
    <source>
        <dbReference type="ARBA" id="ARBA00023125"/>
    </source>
</evidence>
<dbReference type="Pfam" id="PF17926">
    <property type="entry name" value="TetR_C_21"/>
    <property type="match status" value="1"/>
</dbReference>
<dbReference type="Gene3D" id="1.10.357.10">
    <property type="entry name" value="Tetracycline Repressor, domain 2"/>
    <property type="match status" value="1"/>
</dbReference>
<dbReference type="PROSITE" id="PS50977">
    <property type="entry name" value="HTH_TETR_2"/>
    <property type="match status" value="1"/>
</dbReference>
<dbReference type="PRINTS" id="PR00455">
    <property type="entry name" value="HTHTETR"/>
</dbReference>
<dbReference type="PANTHER" id="PTHR30328">
    <property type="entry name" value="TRANSCRIPTIONAL REPRESSOR"/>
    <property type="match status" value="1"/>
</dbReference>
<dbReference type="OrthoDB" id="4726108at2"/>
<dbReference type="InterPro" id="IPR001647">
    <property type="entry name" value="HTH_TetR"/>
</dbReference>
<reference evidence="5" key="1">
    <citation type="submission" date="2016-10" db="EMBL/GenBank/DDBJ databases">
        <authorList>
            <person name="Varghese N."/>
            <person name="Submissions S."/>
        </authorList>
    </citation>
    <scope>NUCLEOTIDE SEQUENCE [LARGE SCALE GENOMIC DNA]</scope>
    <source>
        <strain evidence="5">CGMCC 4.3530</strain>
    </source>
</reference>
<name>A0A1H2W1S9_9PSEU</name>
<dbReference type="RefSeq" id="WP_093262490.1">
    <property type="nucleotide sequence ID" value="NZ_FNOK01000005.1"/>
</dbReference>
<dbReference type="InterPro" id="IPR050109">
    <property type="entry name" value="HTH-type_TetR-like_transc_reg"/>
</dbReference>
<accession>A0A1H2W1S9</accession>
<dbReference type="AlphaFoldDB" id="A0A1H2W1S9"/>
<feature type="domain" description="HTH tetR-type" evidence="3">
    <location>
        <begin position="6"/>
        <end position="66"/>
    </location>
</feature>
<evidence type="ECO:0000256" key="2">
    <source>
        <dbReference type="PROSITE-ProRule" id="PRU00335"/>
    </source>
</evidence>
<dbReference type="InterPro" id="IPR041467">
    <property type="entry name" value="Sco4008_C"/>
</dbReference>
<dbReference type="Proteomes" id="UP000199529">
    <property type="component" value="Unassembled WGS sequence"/>
</dbReference>
<keyword evidence="5" id="KW-1185">Reference proteome</keyword>
<feature type="DNA-binding region" description="H-T-H motif" evidence="2">
    <location>
        <begin position="29"/>
        <end position="48"/>
    </location>
</feature>
<dbReference type="SUPFAM" id="SSF48498">
    <property type="entry name" value="Tetracyclin repressor-like, C-terminal domain"/>
    <property type="match status" value="1"/>
</dbReference>
<gene>
    <name evidence="4" type="ORF">SAMN05216215_100526</name>
</gene>
<dbReference type="GO" id="GO:0003677">
    <property type="term" value="F:DNA binding"/>
    <property type="evidence" value="ECO:0007669"/>
    <property type="project" value="UniProtKB-UniRule"/>
</dbReference>
<sequence length="190" mass="20788">MSRNAESTRARIFEAAVTEFAAHGIAGARVDRIAKRARANKQLIYAYFGGKDALFSAVLQRTMDELAAEVPIEGDDLPGYADRLAAYHLANPHVLRLLLWESLERGDSGVVTGSERWAHYREKVASVRRAQESGTATGEFDAGMLGLLSIGMVGWPLAVPQLRRMMLGDAEPADLRAAARKAVERLAEPR</sequence>
<dbReference type="SUPFAM" id="SSF46689">
    <property type="entry name" value="Homeodomain-like"/>
    <property type="match status" value="1"/>
</dbReference>
<dbReference type="GO" id="GO:0006355">
    <property type="term" value="P:regulation of DNA-templated transcription"/>
    <property type="evidence" value="ECO:0007669"/>
    <property type="project" value="UniProtKB-ARBA"/>
</dbReference>
<evidence type="ECO:0000259" key="3">
    <source>
        <dbReference type="PROSITE" id="PS50977"/>
    </source>
</evidence>
<organism evidence="4 5">
    <name type="scientific">Saccharopolyspora shandongensis</name>
    <dbReference type="NCBI Taxonomy" id="418495"/>
    <lineage>
        <taxon>Bacteria</taxon>
        <taxon>Bacillati</taxon>
        <taxon>Actinomycetota</taxon>
        <taxon>Actinomycetes</taxon>
        <taxon>Pseudonocardiales</taxon>
        <taxon>Pseudonocardiaceae</taxon>
        <taxon>Saccharopolyspora</taxon>
    </lineage>
</organism>
<proteinExistence type="predicted"/>
<evidence type="ECO:0000313" key="5">
    <source>
        <dbReference type="Proteomes" id="UP000199529"/>
    </source>
</evidence>
<dbReference type="InterPro" id="IPR009057">
    <property type="entry name" value="Homeodomain-like_sf"/>
</dbReference>
<dbReference type="PANTHER" id="PTHR30328:SF54">
    <property type="entry name" value="HTH-TYPE TRANSCRIPTIONAL REPRESSOR SCO4008"/>
    <property type="match status" value="1"/>
</dbReference>
<dbReference type="EMBL" id="FNOK01000005">
    <property type="protein sequence ID" value="SDW74540.1"/>
    <property type="molecule type" value="Genomic_DNA"/>
</dbReference>
<protein>
    <submittedName>
        <fullName evidence="4">Transcriptional regulator, TetR family</fullName>
    </submittedName>
</protein>
<keyword evidence="1 2" id="KW-0238">DNA-binding</keyword>
<dbReference type="Pfam" id="PF00440">
    <property type="entry name" value="TetR_N"/>
    <property type="match status" value="1"/>
</dbReference>
<dbReference type="InterPro" id="IPR036271">
    <property type="entry name" value="Tet_transcr_reg_TetR-rel_C_sf"/>
</dbReference>
<evidence type="ECO:0000313" key="4">
    <source>
        <dbReference type="EMBL" id="SDW74540.1"/>
    </source>
</evidence>